<organism evidence="1 2">
    <name type="scientific">Panagrolaimus sp. ES5</name>
    <dbReference type="NCBI Taxonomy" id="591445"/>
    <lineage>
        <taxon>Eukaryota</taxon>
        <taxon>Metazoa</taxon>
        <taxon>Ecdysozoa</taxon>
        <taxon>Nematoda</taxon>
        <taxon>Chromadorea</taxon>
        <taxon>Rhabditida</taxon>
        <taxon>Tylenchina</taxon>
        <taxon>Panagrolaimomorpha</taxon>
        <taxon>Panagrolaimoidea</taxon>
        <taxon>Panagrolaimidae</taxon>
        <taxon>Panagrolaimus</taxon>
    </lineage>
</organism>
<dbReference type="Proteomes" id="UP000887579">
    <property type="component" value="Unplaced"/>
</dbReference>
<evidence type="ECO:0000313" key="1">
    <source>
        <dbReference type="Proteomes" id="UP000887579"/>
    </source>
</evidence>
<protein>
    <submittedName>
        <fullName evidence="2">BTB domain-containing protein</fullName>
    </submittedName>
</protein>
<reference evidence="2" key="1">
    <citation type="submission" date="2022-11" db="UniProtKB">
        <authorList>
            <consortium name="WormBaseParasite"/>
        </authorList>
    </citation>
    <scope>IDENTIFICATION</scope>
</reference>
<dbReference type="WBParaSite" id="ES5_v2.g13568.t1">
    <property type="protein sequence ID" value="ES5_v2.g13568.t1"/>
    <property type="gene ID" value="ES5_v2.g13568"/>
</dbReference>
<accession>A0AC34F8F8</accession>
<sequence length="261" mass="30227">MENGEKQTLLYLNIEMEKKKKIDVSYSLSINTSDFKNEMYYMLEESDGSECALCPTKDLFDPIKGYFVDGYLTINLNGIFTMDADNDFMIVVGNQEINVHKQVLMDSSSVFNGMFESGWKESIENKIFVEDFSFVIVDAAVKLCYGFDVPQNFTYEDMLSLYRFADKYEMKRIMASFNFFTKIITLIFQDLVENYLIENLSTSNVVQLIHFSKFLNASKIYQTCIDLVLKCSEKHIPVLGLESLDKEFRLMLFSKTFCSVP</sequence>
<proteinExistence type="predicted"/>
<name>A0AC34F8F8_9BILA</name>
<evidence type="ECO:0000313" key="2">
    <source>
        <dbReference type="WBParaSite" id="ES5_v2.g13568.t1"/>
    </source>
</evidence>